<reference evidence="1 2" key="1">
    <citation type="submission" date="2020-08" db="EMBL/GenBank/DDBJ databases">
        <title>Genomic Encyclopedia of Type Strains, Phase IV (KMG-IV): sequencing the most valuable type-strain genomes for metagenomic binning, comparative biology and taxonomic classification.</title>
        <authorList>
            <person name="Goeker M."/>
        </authorList>
    </citation>
    <scope>NUCLEOTIDE SEQUENCE [LARGE SCALE GENOMIC DNA]</scope>
    <source>
        <strain evidence="1 2">DSM 105074</strain>
    </source>
</reference>
<organism evidence="1 2">
    <name type="scientific">Rhabdobacter roseus</name>
    <dbReference type="NCBI Taxonomy" id="1655419"/>
    <lineage>
        <taxon>Bacteria</taxon>
        <taxon>Pseudomonadati</taxon>
        <taxon>Bacteroidota</taxon>
        <taxon>Cytophagia</taxon>
        <taxon>Cytophagales</taxon>
        <taxon>Cytophagaceae</taxon>
        <taxon>Rhabdobacter</taxon>
    </lineage>
</organism>
<dbReference type="Proteomes" id="UP000557307">
    <property type="component" value="Unassembled WGS sequence"/>
</dbReference>
<gene>
    <name evidence="1" type="ORF">HNQ92_003278</name>
</gene>
<dbReference type="EMBL" id="JACHGF010000004">
    <property type="protein sequence ID" value="MBB5285130.1"/>
    <property type="molecule type" value="Genomic_DNA"/>
</dbReference>
<evidence type="ECO:0000313" key="2">
    <source>
        <dbReference type="Proteomes" id="UP000557307"/>
    </source>
</evidence>
<proteinExistence type="predicted"/>
<dbReference type="RefSeq" id="WP_184175062.1">
    <property type="nucleotide sequence ID" value="NZ_JACHGF010000004.1"/>
</dbReference>
<protein>
    <submittedName>
        <fullName evidence="1">Uncharacterized protein</fullName>
    </submittedName>
</protein>
<accession>A0A840TZ08</accession>
<dbReference type="AlphaFoldDB" id="A0A840TZ08"/>
<name>A0A840TZ08_9BACT</name>
<keyword evidence="2" id="KW-1185">Reference proteome</keyword>
<comment type="caution">
    <text evidence="1">The sequence shown here is derived from an EMBL/GenBank/DDBJ whole genome shotgun (WGS) entry which is preliminary data.</text>
</comment>
<evidence type="ECO:0000313" key="1">
    <source>
        <dbReference type="EMBL" id="MBB5285130.1"/>
    </source>
</evidence>
<sequence length="45" mass="5254">MAWLLKILKRYFRQAGTLAIGNKGTYHFGRKRRVLKVVAEVFVFA</sequence>